<feature type="region of interest" description="Disordered" evidence="1">
    <location>
        <begin position="89"/>
        <end position="118"/>
    </location>
</feature>
<dbReference type="Proteomes" id="UP000181951">
    <property type="component" value="Unassembled WGS sequence"/>
</dbReference>
<reference evidence="3 4" key="1">
    <citation type="submission" date="2016-10" db="EMBL/GenBank/DDBJ databases">
        <authorList>
            <person name="de Groot N.N."/>
        </authorList>
    </citation>
    <scope>NUCLEOTIDE SEQUENCE [LARGE SCALE GENOMIC DNA]</scope>
    <source>
        <strain evidence="3 4">CGMCC 4.2026</strain>
    </source>
</reference>
<name>A0A1H8NS53_9ACTN</name>
<dbReference type="EMBL" id="FODD01000023">
    <property type="protein sequence ID" value="SEO32454.1"/>
    <property type="molecule type" value="Genomic_DNA"/>
</dbReference>
<feature type="compositionally biased region" description="Low complexity" evidence="1">
    <location>
        <begin position="101"/>
        <end position="118"/>
    </location>
</feature>
<evidence type="ECO:0000256" key="1">
    <source>
        <dbReference type="SAM" id="MobiDB-lite"/>
    </source>
</evidence>
<evidence type="ECO:0000313" key="3">
    <source>
        <dbReference type="EMBL" id="SEO32454.1"/>
    </source>
</evidence>
<evidence type="ECO:0000313" key="4">
    <source>
        <dbReference type="Proteomes" id="UP000181951"/>
    </source>
</evidence>
<accession>A0A1H8NS53</accession>
<protein>
    <submittedName>
        <fullName evidence="3">Uncharacterized protein</fullName>
    </submittedName>
</protein>
<keyword evidence="4" id="KW-1185">Reference proteome</keyword>
<gene>
    <name evidence="3" type="ORF">SAMN05216267_102364</name>
</gene>
<keyword evidence="2" id="KW-0732">Signal</keyword>
<dbReference type="RefSeq" id="WP_069467154.1">
    <property type="nucleotide sequence ID" value="NZ_FODD01000023.1"/>
</dbReference>
<organism evidence="3 4">
    <name type="scientific">Actinacidiphila rubida</name>
    <dbReference type="NCBI Taxonomy" id="310780"/>
    <lineage>
        <taxon>Bacteria</taxon>
        <taxon>Bacillati</taxon>
        <taxon>Actinomycetota</taxon>
        <taxon>Actinomycetes</taxon>
        <taxon>Kitasatosporales</taxon>
        <taxon>Streptomycetaceae</taxon>
        <taxon>Actinacidiphila</taxon>
    </lineage>
</organism>
<feature type="compositionally biased region" description="Gly residues" evidence="1">
    <location>
        <begin position="91"/>
        <end position="100"/>
    </location>
</feature>
<feature type="chain" id="PRO_5010180073" evidence="2">
    <location>
        <begin position="24"/>
        <end position="192"/>
    </location>
</feature>
<sequence>MKSNRILVGAVLTAGLGLTGVVAASSSGASTPDSAASSGAVASVASRAASGASTTAVTSVGAGSAPVLTRVGKPSSGPVVVCSVIRAPGGAKPGTPGGPGTLPLPKQGKGLPLPDPGQKPVRITVKVVDGKVYVNGKRVPGAKVGKDCPAPPALPPLPGGLTGKGGGKAGGVVLQGAPGGAEAGLTTSTLRG</sequence>
<evidence type="ECO:0000256" key="2">
    <source>
        <dbReference type="SAM" id="SignalP"/>
    </source>
</evidence>
<dbReference type="STRING" id="310780.SAMN05216267_102364"/>
<proteinExistence type="predicted"/>
<dbReference type="AlphaFoldDB" id="A0A1H8NS53"/>
<feature type="signal peptide" evidence="2">
    <location>
        <begin position="1"/>
        <end position="23"/>
    </location>
</feature>